<proteinExistence type="predicted"/>
<gene>
    <name evidence="1" type="ORF">BJN34_12860</name>
</gene>
<reference evidence="2" key="1">
    <citation type="submission" date="2017-02" db="EMBL/GenBank/DDBJ databases">
        <title>Complete genome sequence of Cupriavidus necator strain NH9, a 3-chlorobenzoate degrader.</title>
        <authorList>
            <person name="Moriuchi R."/>
            <person name="Dohra H."/>
            <person name="Ogawa N."/>
        </authorList>
    </citation>
    <scope>NUCLEOTIDE SEQUENCE [LARGE SCALE GENOMIC DNA]</scope>
    <source>
        <strain evidence="2">NH9</strain>
    </source>
</reference>
<evidence type="ECO:0000313" key="2">
    <source>
        <dbReference type="Proteomes" id="UP000189627"/>
    </source>
</evidence>
<dbReference type="RefSeq" id="WP_078196959.1">
    <property type="nucleotide sequence ID" value="NZ_CP017757.2"/>
</dbReference>
<sequence>MKTAKQQLVEALQRDEVVIATRFATTAKVSRQLVHRELVRLEKAGAVARLSGGLRGQWVLLNAAALPVVVERTVVEAPPRQVGGAVAELLAFFGISLAHIQLPARRHFRSSQVPA</sequence>
<dbReference type="InterPro" id="IPR036390">
    <property type="entry name" value="WH_DNA-bd_sf"/>
</dbReference>
<name>A0A1U9UR91_CUPNE</name>
<dbReference type="OrthoDB" id="9894819at2"/>
<dbReference type="KEGG" id="cuh:BJN34_12860"/>
<dbReference type="Proteomes" id="UP000189627">
    <property type="component" value="Chromosome 1"/>
</dbReference>
<dbReference type="EMBL" id="CP017757">
    <property type="protein sequence ID" value="AQV94771.1"/>
    <property type="molecule type" value="Genomic_DNA"/>
</dbReference>
<evidence type="ECO:0000313" key="1">
    <source>
        <dbReference type="EMBL" id="AQV94771.1"/>
    </source>
</evidence>
<accession>A0A1U9UR91</accession>
<organism evidence="1 2">
    <name type="scientific">Cupriavidus necator</name>
    <name type="common">Alcaligenes eutrophus</name>
    <name type="synonym">Ralstonia eutropha</name>
    <dbReference type="NCBI Taxonomy" id="106590"/>
    <lineage>
        <taxon>Bacteria</taxon>
        <taxon>Pseudomonadati</taxon>
        <taxon>Pseudomonadota</taxon>
        <taxon>Betaproteobacteria</taxon>
        <taxon>Burkholderiales</taxon>
        <taxon>Burkholderiaceae</taxon>
        <taxon>Cupriavidus</taxon>
    </lineage>
</organism>
<dbReference type="AlphaFoldDB" id="A0A1U9UR91"/>
<protein>
    <submittedName>
        <fullName evidence="1">Uncharacterized protein</fullName>
    </submittedName>
</protein>
<dbReference type="SUPFAM" id="SSF46785">
    <property type="entry name" value="Winged helix' DNA-binding domain"/>
    <property type="match status" value="1"/>
</dbReference>